<dbReference type="Gene3D" id="3.40.50.10420">
    <property type="entry name" value="NagB/RpiA/CoA transferase-like"/>
    <property type="match status" value="1"/>
</dbReference>
<keyword evidence="6" id="KW-0436">Ligase</keyword>
<dbReference type="AlphaFoldDB" id="N2BHJ8"/>
<dbReference type="EC" id="6.3.3.2" evidence="5"/>
<evidence type="ECO:0000256" key="4">
    <source>
        <dbReference type="PIRSR" id="PIRSR006806-1"/>
    </source>
</evidence>
<evidence type="ECO:0000256" key="2">
    <source>
        <dbReference type="ARBA" id="ARBA00022741"/>
    </source>
</evidence>
<reference evidence="6 7" key="1">
    <citation type="journal article" date="2014" name="Genome Announc.">
        <title>Draft genome sequences of the altered schaedler flora, a defined bacterial community from gnotobiotic mice.</title>
        <authorList>
            <person name="Wannemuehler M.J."/>
            <person name="Overstreet A.M."/>
            <person name="Ward D.V."/>
            <person name="Phillips G.J."/>
        </authorList>
    </citation>
    <scope>NUCLEOTIDE SEQUENCE [LARGE SCALE GENOMIC DNA]</scope>
    <source>
        <strain evidence="6 7">ASF492</strain>
    </source>
</reference>
<keyword evidence="5" id="KW-0460">Magnesium</keyword>
<dbReference type="GO" id="GO:0005524">
    <property type="term" value="F:ATP binding"/>
    <property type="evidence" value="ECO:0007669"/>
    <property type="project" value="UniProtKB-KW"/>
</dbReference>
<dbReference type="GO" id="GO:0009396">
    <property type="term" value="P:folic acid-containing compound biosynthetic process"/>
    <property type="evidence" value="ECO:0007669"/>
    <property type="project" value="TreeGrafter"/>
</dbReference>
<evidence type="ECO:0000256" key="5">
    <source>
        <dbReference type="RuleBase" id="RU361279"/>
    </source>
</evidence>
<dbReference type="PANTHER" id="PTHR23407:SF1">
    <property type="entry name" value="5-FORMYLTETRAHYDROFOLATE CYCLO-LIGASE"/>
    <property type="match status" value="1"/>
</dbReference>
<proteinExistence type="inferred from homology"/>
<keyword evidence="5" id="KW-0479">Metal-binding</keyword>
<dbReference type="eggNOG" id="COG0212">
    <property type="taxonomic scope" value="Bacteria"/>
</dbReference>
<comment type="caution">
    <text evidence="6">The sequence shown here is derived from an EMBL/GenBank/DDBJ whole genome shotgun (WGS) entry which is preliminary data.</text>
</comment>
<comment type="similarity">
    <text evidence="1 5">Belongs to the 5-formyltetrahydrofolate cyclo-ligase family.</text>
</comment>
<keyword evidence="2 4" id="KW-0547">Nucleotide-binding</keyword>
<dbReference type="PATRIC" id="fig|1235802.3.peg.728"/>
<accession>N2BHJ8</accession>
<evidence type="ECO:0000256" key="1">
    <source>
        <dbReference type="ARBA" id="ARBA00010638"/>
    </source>
</evidence>
<dbReference type="OrthoDB" id="9801938at2"/>
<sequence length="190" mass="21898">METRQTIRRHYKKMRDDMPSALAARLSLELSGHILEWERYRQAETVFFYYPLGNEVSLLPVMKDALFQKKRVAFPKTDGERMDFYEVTDLKQLKEGSFHVMEPAGIGKLPVNQEPDLCFVPGIVFDRAGGRFGYGRGYYDRYFADRKVGIMAGCAYECQIADRLPVHAWDVPMDYVVSECGIGKNHKAVR</sequence>
<comment type="cofactor">
    <cofactor evidence="5">
        <name>Mg(2+)</name>
        <dbReference type="ChEBI" id="CHEBI:18420"/>
    </cofactor>
</comment>
<dbReference type="InterPro" id="IPR037171">
    <property type="entry name" value="NagB/RpiA_transferase-like"/>
</dbReference>
<feature type="binding site" evidence="4">
    <location>
        <begin position="131"/>
        <end position="139"/>
    </location>
    <ligand>
        <name>ATP</name>
        <dbReference type="ChEBI" id="CHEBI:30616"/>
    </ligand>
</feature>
<name>N2BHJ8_9FIRM</name>
<evidence type="ECO:0000313" key="7">
    <source>
        <dbReference type="Proteomes" id="UP000012589"/>
    </source>
</evidence>
<dbReference type="GO" id="GO:0035999">
    <property type="term" value="P:tetrahydrofolate interconversion"/>
    <property type="evidence" value="ECO:0007669"/>
    <property type="project" value="TreeGrafter"/>
</dbReference>
<dbReference type="InterPro" id="IPR002698">
    <property type="entry name" value="FTHF_cligase"/>
</dbReference>
<evidence type="ECO:0000313" key="6">
    <source>
        <dbReference type="EMBL" id="EMZ36319.1"/>
    </source>
</evidence>
<dbReference type="InterPro" id="IPR024185">
    <property type="entry name" value="FTHF_cligase-like_sf"/>
</dbReference>
<feature type="binding site" evidence="4">
    <location>
        <begin position="4"/>
        <end position="8"/>
    </location>
    <ligand>
        <name>ATP</name>
        <dbReference type="ChEBI" id="CHEBI:30616"/>
    </ligand>
</feature>
<dbReference type="HOGENOM" id="CLU_066245_2_2_9"/>
<dbReference type="PANTHER" id="PTHR23407">
    <property type="entry name" value="ATPASE INHIBITOR/5-FORMYLTETRAHYDROFOLATE CYCLO-LIGASE"/>
    <property type="match status" value="1"/>
</dbReference>
<keyword evidence="7" id="KW-1185">Reference proteome</keyword>
<dbReference type="Pfam" id="PF01812">
    <property type="entry name" value="5-FTHF_cyc-lig"/>
    <property type="match status" value="1"/>
</dbReference>
<keyword evidence="3 4" id="KW-0067">ATP-binding</keyword>
<dbReference type="STRING" id="1235802.C823_00686"/>
<dbReference type="PIRSF" id="PIRSF006806">
    <property type="entry name" value="FTHF_cligase"/>
    <property type="match status" value="1"/>
</dbReference>
<dbReference type="SUPFAM" id="SSF100950">
    <property type="entry name" value="NagB/RpiA/CoA transferase-like"/>
    <property type="match status" value="1"/>
</dbReference>
<protein>
    <recommendedName>
        <fullName evidence="5">5-formyltetrahydrofolate cyclo-ligase</fullName>
        <ecNumber evidence="5">6.3.3.2</ecNumber>
    </recommendedName>
</protein>
<dbReference type="Proteomes" id="UP000012589">
    <property type="component" value="Unassembled WGS sequence"/>
</dbReference>
<feature type="binding site" evidence="4">
    <location>
        <position position="55"/>
    </location>
    <ligand>
        <name>substrate</name>
    </ligand>
</feature>
<evidence type="ECO:0000256" key="3">
    <source>
        <dbReference type="ARBA" id="ARBA00022840"/>
    </source>
</evidence>
<dbReference type="EMBL" id="AQFT01000023">
    <property type="protein sequence ID" value="EMZ36319.1"/>
    <property type="molecule type" value="Genomic_DNA"/>
</dbReference>
<dbReference type="GO" id="GO:0030272">
    <property type="term" value="F:5-formyltetrahydrofolate cyclo-ligase activity"/>
    <property type="evidence" value="ECO:0007669"/>
    <property type="project" value="UniProtKB-EC"/>
</dbReference>
<organism evidence="6 7">
    <name type="scientific">Eubacterium plexicaudatum ASF492</name>
    <dbReference type="NCBI Taxonomy" id="1235802"/>
    <lineage>
        <taxon>Bacteria</taxon>
        <taxon>Bacillati</taxon>
        <taxon>Bacillota</taxon>
        <taxon>Clostridia</taxon>
        <taxon>Eubacteriales</taxon>
        <taxon>Eubacteriaceae</taxon>
        <taxon>Eubacterium</taxon>
    </lineage>
</organism>
<gene>
    <name evidence="6" type="ORF">C823_00686</name>
</gene>
<dbReference type="NCBIfam" id="TIGR02727">
    <property type="entry name" value="MTHFS_bact"/>
    <property type="match status" value="1"/>
</dbReference>
<comment type="catalytic activity">
    <reaction evidence="5">
        <text>(6S)-5-formyl-5,6,7,8-tetrahydrofolate + ATP = (6R)-5,10-methenyltetrahydrofolate + ADP + phosphate</text>
        <dbReference type="Rhea" id="RHEA:10488"/>
        <dbReference type="ChEBI" id="CHEBI:30616"/>
        <dbReference type="ChEBI" id="CHEBI:43474"/>
        <dbReference type="ChEBI" id="CHEBI:57455"/>
        <dbReference type="ChEBI" id="CHEBI:57457"/>
        <dbReference type="ChEBI" id="CHEBI:456216"/>
        <dbReference type="EC" id="6.3.3.2"/>
    </reaction>
</comment>
<dbReference type="GO" id="GO:0046872">
    <property type="term" value="F:metal ion binding"/>
    <property type="evidence" value="ECO:0007669"/>
    <property type="project" value="UniProtKB-KW"/>
</dbReference>